<accession>A0A9P4NNZ8</accession>
<name>A0A9P4NNZ8_9PEZI</name>
<evidence type="ECO:0000259" key="5">
    <source>
        <dbReference type="PROSITE" id="PS50102"/>
    </source>
</evidence>
<dbReference type="SUPFAM" id="SSF54928">
    <property type="entry name" value="RNA-binding domain, RBD"/>
    <property type="match status" value="1"/>
</dbReference>
<organism evidence="6 7">
    <name type="scientific">Tothia fuscella</name>
    <dbReference type="NCBI Taxonomy" id="1048955"/>
    <lineage>
        <taxon>Eukaryota</taxon>
        <taxon>Fungi</taxon>
        <taxon>Dikarya</taxon>
        <taxon>Ascomycota</taxon>
        <taxon>Pezizomycotina</taxon>
        <taxon>Dothideomycetes</taxon>
        <taxon>Pleosporomycetidae</taxon>
        <taxon>Venturiales</taxon>
        <taxon>Cylindrosympodiaceae</taxon>
        <taxon>Tothia</taxon>
    </lineage>
</organism>
<reference evidence="6" key="1">
    <citation type="journal article" date="2020" name="Stud. Mycol.">
        <title>101 Dothideomycetes genomes: a test case for predicting lifestyles and emergence of pathogens.</title>
        <authorList>
            <person name="Haridas S."/>
            <person name="Albert R."/>
            <person name="Binder M."/>
            <person name="Bloem J."/>
            <person name="Labutti K."/>
            <person name="Salamov A."/>
            <person name="Andreopoulos B."/>
            <person name="Baker S."/>
            <person name="Barry K."/>
            <person name="Bills G."/>
            <person name="Bluhm B."/>
            <person name="Cannon C."/>
            <person name="Castanera R."/>
            <person name="Culley D."/>
            <person name="Daum C."/>
            <person name="Ezra D."/>
            <person name="Gonzalez J."/>
            <person name="Henrissat B."/>
            <person name="Kuo A."/>
            <person name="Liang C."/>
            <person name="Lipzen A."/>
            <person name="Lutzoni F."/>
            <person name="Magnuson J."/>
            <person name="Mondo S."/>
            <person name="Nolan M."/>
            <person name="Ohm R."/>
            <person name="Pangilinan J."/>
            <person name="Park H.-J."/>
            <person name="Ramirez L."/>
            <person name="Alfaro M."/>
            <person name="Sun H."/>
            <person name="Tritt A."/>
            <person name="Yoshinaga Y."/>
            <person name="Zwiers L.-H."/>
            <person name="Turgeon B."/>
            <person name="Goodwin S."/>
            <person name="Spatafora J."/>
            <person name="Crous P."/>
            <person name="Grigoriev I."/>
        </authorList>
    </citation>
    <scope>NUCLEOTIDE SEQUENCE</scope>
    <source>
        <strain evidence="6">CBS 130266</strain>
    </source>
</reference>
<dbReference type="EMBL" id="MU007051">
    <property type="protein sequence ID" value="KAF2428985.1"/>
    <property type="molecule type" value="Genomic_DNA"/>
</dbReference>
<dbReference type="Pfam" id="PF00076">
    <property type="entry name" value="RRM_1"/>
    <property type="match status" value="1"/>
</dbReference>
<dbReference type="CDD" id="cd00590">
    <property type="entry name" value="RRM_SF"/>
    <property type="match status" value="1"/>
</dbReference>
<comment type="caution">
    <text evidence="6">The sequence shown here is derived from an EMBL/GenBank/DDBJ whole genome shotgun (WGS) entry which is preliminary data.</text>
</comment>
<dbReference type="Gene3D" id="3.30.70.330">
    <property type="match status" value="1"/>
</dbReference>
<feature type="domain" description="RRM" evidence="5">
    <location>
        <begin position="119"/>
        <end position="189"/>
    </location>
</feature>
<dbReference type="InterPro" id="IPR000504">
    <property type="entry name" value="RRM_dom"/>
</dbReference>
<protein>
    <recommendedName>
        <fullName evidence="5">RRM domain-containing protein</fullName>
    </recommendedName>
</protein>
<evidence type="ECO:0000313" key="6">
    <source>
        <dbReference type="EMBL" id="KAF2428985.1"/>
    </source>
</evidence>
<keyword evidence="3" id="KW-0175">Coiled coil</keyword>
<dbReference type="AlphaFoldDB" id="A0A9P4NNZ8"/>
<dbReference type="InterPro" id="IPR012677">
    <property type="entry name" value="Nucleotide-bd_a/b_plait_sf"/>
</dbReference>
<feature type="compositionally biased region" description="Basic residues" evidence="4">
    <location>
        <begin position="37"/>
        <end position="58"/>
    </location>
</feature>
<dbReference type="InterPro" id="IPR050502">
    <property type="entry name" value="Euk_RNA-bind_prot"/>
</dbReference>
<dbReference type="PANTHER" id="PTHR48025">
    <property type="entry name" value="OS02G0815200 PROTEIN"/>
    <property type="match status" value="1"/>
</dbReference>
<evidence type="ECO:0000313" key="7">
    <source>
        <dbReference type="Proteomes" id="UP000800235"/>
    </source>
</evidence>
<dbReference type="Proteomes" id="UP000800235">
    <property type="component" value="Unassembled WGS sequence"/>
</dbReference>
<dbReference type="PROSITE" id="PS50102">
    <property type="entry name" value="RRM"/>
    <property type="match status" value="1"/>
</dbReference>
<evidence type="ECO:0000256" key="2">
    <source>
        <dbReference type="PROSITE-ProRule" id="PRU00176"/>
    </source>
</evidence>
<dbReference type="PANTHER" id="PTHR48025:SF1">
    <property type="entry name" value="RRM DOMAIN-CONTAINING PROTEIN"/>
    <property type="match status" value="1"/>
</dbReference>
<feature type="coiled-coil region" evidence="3">
    <location>
        <begin position="79"/>
        <end position="106"/>
    </location>
</feature>
<evidence type="ECO:0000256" key="4">
    <source>
        <dbReference type="SAM" id="MobiDB-lite"/>
    </source>
</evidence>
<evidence type="ECO:0000256" key="1">
    <source>
        <dbReference type="ARBA" id="ARBA00022884"/>
    </source>
</evidence>
<dbReference type="InterPro" id="IPR035979">
    <property type="entry name" value="RBD_domain_sf"/>
</dbReference>
<sequence length="190" mass="20513">MTTINCRYVVNIANGAALPSNLEGLIPAAAPASAQEKKKRLQGRKKKKTAAAAKISRKKKKKLAQAAAQAAEKKHANFSVRKEEELAALQARVENAEAGQAKAEATASNMDVDVAAIPSSIWVGGLGSEVSKEQLEDAFKAHGWLEEVILYKRYAFVRMGSSDDAAKALAALRNVEMGGHVRPMEFARRR</sequence>
<gene>
    <name evidence="6" type="ORF">EJ08DRAFT_662152</name>
</gene>
<proteinExistence type="predicted"/>
<keyword evidence="7" id="KW-1185">Reference proteome</keyword>
<dbReference type="SMART" id="SM00360">
    <property type="entry name" value="RRM"/>
    <property type="match status" value="1"/>
</dbReference>
<feature type="region of interest" description="Disordered" evidence="4">
    <location>
        <begin position="35"/>
        <end position="58"/>
    </location>
</feature>
<evidence type="ECO:0000256" key="3">
    <source>
        <dbReference type="SAM" id="Coils"/>
    </source>
</evidence>
<dbReference type="GO" id="GO:0003729">
    <property type="term" value="F:mRNA binding"/>
    <property type="evidence" value="ECO:0007669"/>
    <property type="project" value="TreeGrafter"/>
</dbReference>
<keyword evidence="1 2" id="KW-0694">RNA-binding</keyword>